<keyword evidence="3 7" id="KW-0812">Transmembrane</keyword>
<keyword evidence="6 7" id="KW-0472">Membrane</keyword>
<keyword evidence="2" id="KW-0813">Transport</keyword>
<protein>
    <recommendedName>
        <fullName evidence="8">Cytochrome b561 domain-containing protein</fullName>
    </recommendedName>
</protein>
<dbReference type="CDD" id="cd08760">
    <property type="entry name" value="Cyt_b561_FRRS1_like"/>
    <property type="match status" value="1"/>
</dbReference>
<comment type="subcellular location">
    <subcellularLocation>
        <location evidence="1">Membrane</location>
    </subcellularLocation>
</comment>
<comment type="caution">
    <text evidence="9">The sequence shown here is derived from an EMBL/GenBank/DDBJ whole genome shotgun (WGS) entry which is preliminary data.</text>
</comment>
<accession>A0AAD6HAE7</accession>
<organism evidence="9 10">
    <name type="scientific">Penicillium malachiteum</name>
    <dbReference type="NCBI Taxonomy" id="1324776"/>
    <lineage>
        <taxon>Eukaryota</taxon>
        <taxon>Fungi</taxon>
        <taxon>Dikarya</taxon>
        <taxon>Ascomycota</taxon>
        <taxon>Pezizomycotina</taxon>
        <taxon>Eurotiomycetes</taxon>
        <taxon>Eurotiomycetidae</taxon>
        <taxon>Eurotiales</taxon>
        <taxon>Aspergillaceae</taxon>
        <taxon>Penicillium</taxon>
    </lineage>
</organism>
<dbReference type="GO" id="GO:0016020">
    <property type="term" value="C:membrane"/>
    <property type="evidence" value="ECO:0007669"/>
    <property type="project" value="UniProtKB-SubCell"/>
</dbReference>
<evidence type="ECO:0000256" key="1">
    <source>
        <dbReference type="ARBA" id="ARBA00004370"/>
    </source>
</evidence>
<reference evidence="9" key="1">
    <citation type="journal article" date="2023" name="IMA Fungus">
        <title>Comparative genomic study of the Penicillium genus elucidates a diverse pangenome and 15 lateral gene transfer events.</title>
        <authorList>
            <person name="Petersen C."/>
            <person name="Sorensen T."/>
            <person name="Nielsen M.R."/>
            <person name="Sondergaard T.E."/>
            <person name="Sorensen J.L."/>
            <person name="Fitzpatrick D.A."/>
            <person name="Frisvad J.C."/>
            <person name="Nielsen K.L."/>
        </authorList>
    </citation>
    <scope>NUCLEOTIDE SEQUENCE</scope>
    <source>
        <strain evidence="9">IBT 17514</strain>
    </source>
</reference>
<dbReference type="PROSITE" id="PS50939">
    <property type="entry name" value="CYTOCHROME_B561"/>
    <property type="match status" value="1"/>
</dbReference>
<evidence type="ECO:0000313" key="10">
    <source>
        <dbReference type="Proteomes" id="UP001215712"/>
    </source>
</evidence>
<evidence type="ECO:0000256" key="7">
    <source>
        <dbReference type="SAM" id="Phobius"/>
    </source>
</evidence>
<proteinExistence type="predicted"/>
<evidence type="ECO:0000256" key="5">
    <source>
        <dbReference type="ARBA" id="ARBA00022989"/>
    </source>
</evidence>
<gene>
    <name evidence="9" type="ORF">N7493_011771</name>
</gene>
<evidence type="ECO:0000256" key="3">
    <source>
        <dbReference type="ARBA" id="ARBA00022692"/>
    </source>
</evidence>
<keyword evidence="10" id="KW-1185">Reference proteome</keyword>
<feature type="transmembrane region" description="Helical" evidence="7">
    <location>
        <begin position="23"/>
        <end position="46"/>
    </location>
</feature>
<evidence type="ECO:0000256" key="2">
    <source>
        <dbReference type="ARBA" id="ARBA00022448"/>
    </source>
</evidence>
<evidence type="ECO:0000313" key="9">
    <source>
        <dbReference type="EMBL" id="KAJ5703382.1"/>
    </source>
</evidence>
<dbReference type="Proteomes" id="UP001215712">
    <property type="component" value="Unassembled WGS sequence"/>
</dbReference>
<dbReference type="Pfam" id="PF03188">
    <property type="entry name" value="Cytochrom_B561"/>
    <property type="match status" value="1"/>
</dbReference>
<dbReference type="EMBL" id="JAQJAN010000023">
    <property type="protein sequence ID" value="KAJ5703382.1"/>
    <property type="molecule type" value="Genomic_DNA"/>
</dbReference>
<name>A0AAD6HAE7_9EURO</name>
<feature type="transmembrane region" description="Helical" evidence="7">
    <location>
        <begin position="58"/>
        <end position="78"/>
    </location>
</feature>
<dbReference type="Gene3D" id="1.20.120.1770">
    <property type="match status" value="1"/>
</dbReference>
<dbReference type="AlphaFoldDB" id="A0AAD6HAE7"/>
<evidence type="ECO:0000256" key="6">
    <source>
        <dbReference type="ARBA" id="ARBA00023136"/>
    </source>
</evidence>
<keyword evidence="4" id="KW-0249">Electron transport</keyword>
<dbReference type="PANTHER" id="PTHR47797">
    <property type="entry name" value="DEHYDROGENASE, PUTATIVE (AFU_ORTHOLOGUE AFUA_8G05805)-RELATED"/>
    <property type="match status" value="1"/>
</dbReference>
<feature type="transmembrane region" description="Helical" evidence="7">
    <location>
        <begin position="129"/>
        <end position="149"/>
    </location>
</feature>
<evidence type="ECO:0000259" key="8">
    <source>
        <dbReference type="PROSITE" id="PS50939"/>
    </source>
</evidence>
<feature type="transmembrane region" description="Helical" evidence="7">
    <location>
        <begin position="90"/>
        <end position="109"/>
    </location>
</feature>
<reference evidence="9" key="2">
    <citation type="submission" date="2023-01" db="EMBL/GenBank/DDBJ databases">
        <authorList>
            <person name="Petersen C."/>
        </authorList>
    </citation>
    <scope>NUCLEOTIDE SEQUENCE</scope>
    <source>
        <strain evidence="9">IBT 17514</strain>
    </source>
</reference>
<feature type="transmembrane region" description="Helical" evidence="7">
    <location>
        <begin position="161"/>
        <end position="182"/>
    </location>
</feature>
<dbReference type="PANTHER" id="PTHR47797:SF1">
    <property type="entry name" value="CYTOCHROME B561 DOMAIN-CONTAINING PROTEIN-RELATED"/>
    <property type="match status" value="1"/>
</dbReference>
<sequence length="201" mass="21499">MPSSASFTSMMSINLEDIKREKIAHGVLMIVAYVIIFPLAGIFLRASRLRHTVAIHGGLQIFALGLSIAGLGLGISMARPLGLLSHYHPVIGMIVIAGLTIFQPAMGLLQHRHFRKTGGKSLFAYIHRWFGRAMLTLGIINVGLGLHFVRVEYPSDAPWGAIIAVSAVIGIVGMTYILVVALTNRSRAKKAASGSDGSASL</sequence>
<keyword evidence="5 7" id="KW-1133">Transmembrane helix</keyword>
<dbReference type="InterPro" id="IPR006593">
    <property type="entry name" value="Cyt_b561/ferric_Rdtase_TM"/>
</dbReference>
<feature type="domain" description="Cytochrome b561" evidence="8">
    <location>
        <begin position="1"/>
        <end position="185"/>
    </location>
</feature>
<evidence type="ECO:0000256" key="4">
    <source>
        <dbReference type="ARBA" id="ARBA00022982"/>
    </source>
</evidence>
<dbReference type="SMART" id="SM00665">
    <property type="entry name" value="B561"/>
    <property type="match status" value="1"/>
</dbReference>